<accession>A0ABQ6YLW8</accession>
<evidence type="ECO:0000313" key="2">
    <source>
        <dbReference type="Proteomes" id="UP000798951"/>
    </source>
</evidence>
<sequence>MDTLRTGTGQRVTEPVGLRDVTHPDLSSTLVHFVHRNRPPGIGVPEAIRALDAVERMESILTDGAISPFVTYSGGMPSVCMTEATQAGVSYLIETRGYEPWALMFDRQHVYAAGGGPVWYARPDEYQMLKDDERLRTWAVELSGQSDWSHEREWRIPRPADSRGIAPPIPLSELGFCGVLVGDPDWDPRIFAHDPNLGIGHLPHHWDFLPLPALVGIPRYLWNPAENILLCDS</sequence>
<proteinExistence type="predicted"/>
<dbReference type="Proteomes" id="UP000798951">
    <property type="component" value="Unassembled WGS sequence"/>
</dbReference>
<comment type="caution">
    <text evidence="1">The sequence shown here is derived from an EMBL/GenBank/DDBJ whole genome shotgun (WGS) entry which is preliminary data.</text>
</comment>
<reference evidence="1 2" key="1">
    <citation type="submission" date="2019-07" db="EMBL/GenBank/DDBJ databases">
        <title>Genomic Encyclopedia of Type Strains, Phase IV (KMG-IV): sequencing the most valuable type-strain genomes for metagenomic binning, comparative biology and taxonomic classification.</title>
        <authorList>
            <person name="Goeker M."/>
        </authorList>
    </citation>
    <scope>NUCLEOTIDE SEQUENCE [LARGE SCALE GENOMIC DNA]</scope>
    <source>
        <strain evidence="1 2">DSM 44831</strain>
    </source>
</reference>
<keyword evidence="2" id="KW-1185">Reference proteome</keyword>
<name>A0ABQ6YLW8_9NOCA</name>
<gene>
    <name evidence="1" type="ORF">FNL39_105391</name>
</gene>
<evidence type="ECO:0000313" key="1">
    <source>
        <dbReference type="EMBL" id="KAF0846476.1"/>
    </source>
</evidence>
<protein>
    <submittedName>
        <fullName evidence="1">Uncharacterized protein</fullName>
    </submittedName>
</protein>
<dbReference type="EMBL" id="VMSD01000005">
    <property type="protein sequence ID" value="KAF0846476.1"/>
    <property type="molecule type" value="Genomic_DNA"/>
</dbReference>
<organism evidence="1 2">
    <name type="scientific">Nocardia caishijiensis</name>
    <dbReference type="NCBI Taxonomy" id="184756"/>
    <lineage>
        <taxon>Bacteria</taxon>
        <taxon>Bacillati</taxon>
        <taxon>Actinomycetota</taxon>
        <taxon>Actinomycetes</taxon>
        <taxon>Mycobacteriales</taxon>
        <taxon>Nocardiaceae</taxon>
        <taxon>Nocardia</taxon>
    </lineage>
</organism>